<dbReference type="EMBL" id="CP060637">
    <property type="protein sequence ID" value="QNM15601.1"/>
    <property type="molecule type" value="Genomic_DNA"/>
</dbReference>
<evidence type="ECO:0000313" key="3">
    <source>
        <dbReference type="EMBL" id="QNM15601.1"/>
    </source>
</evidence>
<keyword evidence="2" id="KW-1133">Transmembrane helix</keyword>
<dbReference type="Proteomes" id="UP000515913">
    <property type="component" value="Chromosome"/>
</dbReference>
<feature type="transmembrane region" description="Helical" evidence="2">
    <location>
        <begin position="6"/>
        <end position="23"/>
    </location>
</feature>
<keyword evidence="2" id="KW-0812">Transmembrane</keyword>
<dbReference type="AlphaFoldDB" id="A0A7G9GXR9"/>
<evidence type="ECO:0000256" key="2">
    <source>
        <dbReference type="SAM" id="Phobius"/>
    </source>
</evidence>
<dbReference type="KEGG" id="fho:H9Q81_01800"/>
<organism evidence="3 4">
    <name type="scientific">Fusobacterium hominis</name>
    <dbReference type="NCBI Taxonomy" id="2764326"/>
    <lineage>
        <taxon>Bacteria</taxon>
        <taxon>Fusobacteriati</taxon>
        <taxon>Fusobacteriota</taxon>
        <taxon>Fusobacteriia</taxon>
        <taxon>Fusobacteriales</taxon>
        <taxon>Fusobacteriaceae</taxon>
        <taxon>Fusobacterium</taxon>
    </lineage>
</organism>
<keyword evidence="4" id="KW-1185">Reference proteome</keyword>
<keyword evidence="1" id="KW-0175">Coiled coil</keyword>
<sequence length="85" mass="9970">MKRVGLLIGIATILCTVHVIMLLKVSRREKVLKETIAHMEMLEKDVERKEMEYDTMLDLEKIGKEMTEKKGMTISQKINFFQINE</sequence>
<name>A0A7G9GXR9_9FUSO</name>
<evidence type="ECO:0000313" key="4">
    <source>
        <dbReference type="Proteomes" id="UP000515913"/>
    </source>
</evidence>
<dbReference type="RefSeq" id="WP_101475088.1">
    <property type="nucleotide sequence ID" value="NZ_CP060637.1"/>
</dbReference>
<accession>A0A7G9GXR9</accession>
<gene>
    <name evidence="3" type="ORF">H9Q81_01800</name>
</gene>
<protein>
    <submittedName>
        <fullName evidence="3">Uncharacterized protein</fullName>
    </submittedName>
</protein>
<keyword evidence="2" id="KW-0472">Membrane</keyword>
<feature type="coiled-coil region" evidence="1">
    <location>
        <begin position="32"/>
        <end position="59"/>
    </location>
</feature>
<proteinExistence type="predicted"/>
<evidence type="ECO:0000256" key="1">
    <source>
        <dbReference type="SAM" id="Coils"/>
    </source>
</evidence>
<reference evidence="3 4" key="1">
    <citation type="submission" date="2020-08" db="EMBL/GenBank/DDBJ databases">
        <authorList>
            <person name="Liu C."/>
            <person name="Sun Q."/>
        </authorList>
    </citation>
    <scope>NUCLEOTIDE SEQUENCE [LARGE SCALE GENOMIC DNA]</scope>
    <source>
        <strain evidence="3 4">NSJ-57</strain>
    </source>
</reference>